<protein>
    <submittedName>
        <fullName evidence="1">Uncharacterized protein</fullName>
    </submittedName>
</protein>
<organism evidence="1 2">
    <name type="scientific">Diphasiastrum complanatum</name>
    <name type="common">Issler's clubmoss</name>
    <name type="synonym">Lycopodium complanatum</name>
    <dbReference type="NCBI Taxonomy" id="34168"/>
    <lineage>
        <taxon>Eukaryota</taxon>
        <taxon>Viridiplantae</taxon>
        <taxon>Streptophyta</taxon>
        <taxon>Embryophyta</taxon>
        <taxon>Tracheophyta</taxon>
        <taxon>Lycopodiopsida</taxon>
        <taxon>Lycopodiales</taxon>
        <taxon>Lycopodiaceae</taxon>
        <taxon>Lycopodioideae</taxon>
        <taxon>Diphasiastrum</taxon>
    </lineage>
</organism>
<dbReference type="EMBL" id="CM055099">
    <property type="protein sequence ID" value="KAJ7547862.1"/>
    <property type="molecule type" value="Genomic_DNA"/>
</dbReference>
<evidence type="ECO:0000313" key="1">
    <source>
        <dbReference type="EMBL" id="KAJ7547862.1"/>
    </source>
</evidence>
<keyword evidence="2" id="KW-1185">Reference proteome</keyword>
<dbReference type="Proteomes" id="UP001162992">
    <property type="component" value="Chromosome 8"/>
</dbReference>
<sequence length="121" mass="13351">MVLLDIGTRALLIGAAIIVALLVIILTFLWLKCAKKYRHWRGDGKKLPSDAKHGGKASDQKDHSQDLEKGKNQPANLKKGKNYPATLEKAMDNPGTANYGNSAAYVSTIREKIREIEVTYS</sequence>
<reference evidence="2" key="1">
    <citation type="journal article" date="2024" name="Proc. Natl. Acad. Sci. U.S.A.">
        <title>Extraordinary preservation of gene collinearity over three hundred million years revealed in homosporous lycophytes.</title>
        <authorList>
            <person name="Li C."/>
            <person name="Wickell D."/>
            <person name="Kuo L.Y."/>
            <person name="Chen X."/>
            <person name="Nie B."/>
            <person name="Liao X."/>
            <person name="Peng D."/>
            <person name="Ji J."/>
            <person name="Jenkins J."/>
            <person name="Williams M."/>
            <person name="Shu S."/>
            <person name="Plott C."/>
            <person name="Barry K."/>
            <person name="Rajasekar S."/>
            <person name="Grimwood J."/>
            <person name="Han X."/>
            <person name="Sun S."/>
            <person name="Hou Z."/>
            <person name="He W."/>
            <person name="Dai G."/>
            <person name="Sun C."/>
            <person name="Schmutz J."/>
            <person name="Leebens-Mack J.H."/>
            <person name="Li F.W."/>
            <person name="Wang L."/>
        </authorList>
    </citation>
    <scope>NUCLEOTIDE SEQUENCE [LARGE SCALE GENOMIC DNA]</scope>
    <source>
        <strain evidence="2">cv. PW_Plant_1</strain>
    </source>
</reference>
<proteinExistence type="predicted"/>
<accession>A0ACC2D1Q8</accession>
<evidence type="ECO:0000313" key="2">
    <source>
        <dbReference type="Proteomes" id="UP001162992"/>
    </source>
</evidence>
<comment type="caution">
    <text evidence="1">The sequence shown here is derived from an EMBL/GenBank/DDBJ whole genome shotgun (WGS) entry which is preliminary data.</text>
</comment>
<gene>
    <name evidence="1" type="ORF">O6H91_08G107100</name>
</gene>
<name>A0ACC2D1Q8_DIPCM</name>